<dbReference type="InterPro" id="IPR050445">
    <property type="entry name" value="Bact_polysacc_biosynth/exp"/>
</dbReference>
<evidence type="ECO:0000256" key="5">
    <source>
        <dbReference type="ARBA" id="ARBA00022777"/>
    </source>
</evidence>
<feature type="transmembrane region" description="Helical" evidence="9">
    <location>
        <begin position="447"/>
        <end position="467"/>
    </location>
</feature>
<dbReference type="Pfam" id="PF13614">
    <property type="entry name" value="AAA_31"/>
    <property type="match status" value="1"/>
</dbReference>
<keyword evidence="6" id="KW-0067">ATP-binding</keyword>
<name>A0A9X1IIV2_9PROT</name>
<evidence type="ECO:0000313" key="12">
    <source>
        <dbReference type="EMBL" id="MCB4825347.1"/>
    </source>
</evidence>
<dbReference type="EMBL" id="JAJAQI010000084">
    <property type="protein sequence ID" value="MCB4825347.1"/>
    <property type="molecule type" value="Genomic_DNA"/>
</dbReference>
<reference evidence="12" key="1">
    <citation type="submission" date="2021-10" db="EMBL/GenBank/DDBJ databases">
        <title>Roseicella aerolatum sp. nov., isolated from aerosols of e-waste dismantling site.</title>
        <authorList>
            <person name="Qin T."/>
        </authorList>
    </citation>
    <scope>NUCLEOTIDE SEQUENCE</scope>
    <source>
        <strain evidence="12">GB24</strain>
    </source>
</reference>
<evidence type="ECO:0000256" key="8">
    <source>
        <dbReference type="ARBA" id="ARBA00051245"/>
    </source>
</evidence>
<dbReference type="PANTHER" id="PTHR32309:SF13">
    <property type="entry name" value="FERRIC ENTEROBACTIN TRANSPORT PROTEIN FEPE"/>
    <property type="match status" value="1"/>
</dbReference>
<keyword evidence="9" id="KW-0472">Membrane</keyword>
<keyword evidence="13" id="KW-1185">Reference proteome</keyword>
<evidence type="ECO:0000259" key="11">
    <source>
        <dbReference type="Pfam" id="PF13807"/>
    </source>
</evidence>
<dbReference type="AlphaFoldDB" id="A0A9X1IIV2"/>
<evidence type="ECO:0000256" key="3">
    <source>
        <dbReference type="ARBA" id="ARBA00022679"/>
    </source>
</evidence>
<dbReference type="Pfam" id="PF13807">
    <property type="entry name" value="GNVR"/>
    <property type="match status" value="1"/>
</dbReference>
<sequence>MMNVYHPSEALATQPLGQEPPPFHWLPAMLRFLRRRWMTIVGSAAAVSGLAMLYLLVATQLYIATTSLLIDIRRTNPFRQQPIIADSQYENVWVESQVTMLRSGGLARQVVRRLDLLNDPSFNGIGRGIIGTIIHVAGGLMGRTGSDGEADTQRREIIAAEKLQKLITIRRIGMTAVVEVSVRTPDPVLSARLSNAVAEGYLQDQLAIVSALSSQASNWLRARTAELRSEAVAADRAVQDYKARANILETDKGQFAEQQLGELSTQLSAARARVADAQSKFDRIRSLNTDRLADATMPEALENTVIVGLRKQYLDARRRESEWSGRFGANHAAAVNARNEMAELQRSIQNELNRISDTYRGELEVAKATEAQIGRQLSELAAAYAAANSDRIMLRSLQSSADSYRTIYENFLQRHTQAVQDQSFPIPEARIVTAAQPPLKHSHPQTILVLAVGMVLGFVVGIGLAVMRELLDRGLRTPAQVKLATGHDCLALVPWLPGRLRVTSGGSEAEPAVRQLATQPSALRQVADQPDSPFAEALRGIALRTTWRRRTHGGLVIGCVASQPGDGATTIAANLAQAFAESGHSTLLVDLDLRQPNLTRALAPQNAGGAAEVAEGAMQLDQVVWRDTQTGLHFLPAAAGRSAARPARVLAPGRADRLVAALRAGYDRVVIDLPPSGTNADAGALAELLDGLVLVTSWGGLEGEALAELIDGLGHDKLLGVVLNRVQTRRLKSYGVFSHGSARHLGAQARA</sequence>
<gene>
    <name evidence="12" type="ORF">LHA35_26900</name>
</gene>
<proteinExistence type="inferred from homology"/>
<dbReference type="EC" id="2.7.10.2" evidence="2"/>
<dbReference type="InterPro" id="IPR005702">
    <property type="entry name" value="Wzc-like_C"/>
</dbReference>
<comment type="caution">
    <text evidence="12">The sequence shown here is derived from an EMBL/GenBank/DDBJ whole genome shotgun (WGS) entry which is preliminary data.</text>
</comment>
<protein>
    <recommendedName>
        <fullName evidence="2">non-specific protein-tyrosine kinase</fullName>
        <ecNumber evidence="2">2.7.10.2</ecNumber>
    </recommendedName>
</protein>
<keyword evidence="9" id="KW-1133">Transmembrane helix</keyword>
<feature type="transmembrane region" description="Helical" evidence="9">
    <location>
        <begin position="37"/>
        <end position="57"/>
    </location>
</feature>
<evidence type="ECO:0000256" key="1">
    <source>
        <dbReference type="ARBA" id="ARBA00007316"/>
    </source>
</evidence>
<evidence type="ECO:0000256" key="6">
    <source>
        <dbReference type="ARBA" id="ARBA00022840"/>
    </source>
</evidence>
<keyword evidence="7" id="KW-0829">Tyrosine-protein kinase</keyword>
<evidence type="ECO:0000256" key="7">
    <source>
        <dbReference type="ARBA" id="ARBA00023137"/>
    </source>
</evidence>
<feature type="domain" description="AAA" evidence="10">
    <location>
        <begin position="561"/>
        <end position="681"/>
    </location>
</feature>
<comment type="similarity">
    <text evidence="1">Belongs to the CpsD/CapB family.</text>
</comment>
<dbReference type="Gene3D" id="3.40.50.300">
    <property type="entry name" value="P-loop containing nucleotide triphosphate hydrolases"/>
    <property type="match status" value="1"/>
</dbReference>
<dbReference type="RefSeq" id="WP_226614194.1">
    <property type="nucleotide sequence ID" value="NZ_JAJAQI010000084.1"/>
</dbReference>
<dbReference type="InterPro" id="IPR027417">
    <property type="entry name" value="P-loop_NTPase"/>
</dbReference>
<dbReference type="Proteomes" id="UP001139311">
    <property type="component" value="Unassembled WGS sequence"/>
</dbReference>
<dbReference type="InterPro" id="IPR025669">
    <property type="entry name" value="AAA_dom"/>
</dbReference>
<dbReference type="PANTHER" id="PTHR32309">
    <property type="entry name" value="TYROSINE-PROTEIN KINASE"/>
    <property type="match status" value="1"/>
</dbReference>
<keyword evidence="4" id="KW-0547">Nucleotide-binding</keyword>
<evidence type="ECO:0000256" key="9">
    <source>
        <dbReference type="SAM" id="Phobius"/>
    </source>
</evidence>
<evidence type="ECO:0000313" key="13">
    <source>
        <dbReference type="Proteomes" id="UP001139311"/>
    </source>
</evidence>
<evidence type="ECO:0000256" key="2">
    <source>
        <dbReference type="ARBA" id="ARBA00011903"/>
    </source>
</evidence>
<dbReference type="CDD" id="cd05387">
    <property type="entry name" value="BY-kinase"/>
    <property type="match status" value="1"/>
</dbReference>
<keyword evidence="9" id="KW-0812">Transmembrane</keyword>
<dbReference type="GO" id="GO:0005886">
    <property type="term" value="C:plasma membrane"/>
    <property type="evidence" value="ECO:0007669"/>
    <property type="project" value="TreeGrafter"/>
</dbReference>
<keyword evidence="5" id="KW-0418">Kinase</keyword>
<feature type="domain" description="Tyrosine-protein kinase G-rich" evidence="11">
    <location>
        <begin position="396"/>
        <end position="469"/>
    </location>
</feature>
<keyword evidence="3" id="KW-0808">Transferase</keyword>
<evidence type="ECO:0000256" key="4">
    <source>
        <dbReference type="ARBA" id="ARBA00022741"/>
    </source>
</evidence>
<evidence type="ECO:0000259" key="10">
    <source>
        <dbReference type="Pfam" id="PF13614"/>
    </source>
</evidence>
<dbReference type="InterPro" id="IPR032807">
    <property type="entry name" value="GNVR"/>
</dbReference>
<dbReference type="SUPFAM" id="SSF52540">
    <property type="entry name" value="P-loop containing nucleoside triphosphate hydrolases"/>
    <property type="match status" value="1"/>
</dbReference>
<dbReference type="GO" id="GO:0004713">
    <property type="term" value="F:protein tyrosine kinase activity"/>
    <property type="evidence" value="ECO:0007669"/>
    <property type="project" value="TreeGrafter"/>
</dbReference>
<comment type="catalytic activity">
    <reaction evidence="8">
        <text>L-tyrosyl-[protein] + ATP = O-phospho-L-tyrosyl-[protein] + ADP + H(+)</text>
        <dbReference type="Rhea" id="RHEA:10596"/>
        <dbReference type="Rhea" id="RHEA-COMP:10136"/>
        <dbReference type="Rhea" id="RHEA-COMP:20101"/>
        <dbReference type="ChEBI" id="CHEBI:15378"/>
        <dbReference type="ChEBI" id="CHEBI:30616"/>
        <dbReference type="ChEBI" id="CHEBI:46858"/>
        <dbReference type="ChEBI" id="CHEBI:61978"/>
        <dbReference type="ChEBI" id="CHEBI:456216"/>
        <dbReference type="EC" id="2.7.10.2"/>
    </reaction>
</comment>
<accession>A0A9X1IIV2</accession>
<organism evidence="12 13">
    <name type="scientific">Roseicella aerolata</name>
    <dbReference type="NCBI Taxonomy" id="2883479"/>
    <lineage>
        <taxon>Bacteria</taxon>
        <taxon>Pseudomonadati</taxon>
        <taxon>Pseudomonadota</taxon>
        <taxon>Alphaproteobacteria</taxon>
        <taxon>Acetobacterales</taxon>
        <taxon>Roseomonadaceae</taxon>
        <taxon>Roseicella</taxon>
    </lineage>
</organism>